<dbReference type="EMBL" id="MCRJ01000002">
    <property type="protein sequence ID" value="ODN72421.1"/>
    <property type="molecule type" value="Genomic_DNA"/>
</dbReference>
<dbReference type="InterPro" id="IPR027417">
    <property type="entry name" value="P-loop_NTPase"/>
</dbReference>
<evidence type="ECO:0000313" key="2">
    <source>
        <dbReference type="Proteomes" id="UP000094622"/>
    </source>
</evidence>
<reference evidence="1 2" key="1">
    <citation type="submission" date="2016-07" db="EMBL/GenBank/DDBJ databases">
        <title>Draft Genome Sequence of Methylobrevis pamukkalensis PK2.</title>
        <authorList>
            <person name="Vasilenko O.V."/>
            <person name="Doronina N.V."/>
            <person name="Shmareva M.N."/>
            <person name="Tarlachkov S.V."/>
            <person name="Mustakhimov I."/>
            <person name="Trotsenko Y.A."/>
        </authorList>
    </citation>
    <scope>NUCLEOTIDE SEQUENCE [LARGE SCALE GENOMIC DNA]</scope>
    <source>
        <strain evidence="1 2">PK2</strain>
    </source>
</reference>
<evidence type="ECO:0000313" key="1">
    <source>
        <dbReference type="EMBL" id="ODN72421.1"/>
    </source>
</evidence>
<gene>
    <name evidence="1" type="ORF">A6302_00167</name>
</gene>
<protein>
    <submittedName>
        <fullName evidence="1">Terminase-like family protein</fullName>
    </submittedName>
</protein>
<dbReference type="Pfam" id="PF03237">
    <property type="entry name" value="Terminase_6N"/>
    <property type="match status" value="1"/>
</dbReference>
<sequence>MPPQGDWTVWLVLGGRGAGKTRTGAEWVRAVAAGRPPFAGRAAGRIALVGETFSDVRDVMIEGVSGLLAVHPAAERPLWSPSRRILEWPNGAQAQAFSSEDPEALRGPQFDAAWADELAKWRHAEATFDMLQFGLRLGDRPRQVVTTTPRAVPLLRRLLAMPDTATTRARTAANAAFLRPAS</sequence>
<proteinExistence type="predicted"/>
<dbReference type="AlphaFoldDB" id="A0A1E3HAB5"/>
<dbReference type="Gene3D" id="3.40.50.300">
    <property type="entry name" value="P-loop containing nucleotide triphosphate hydrolases"/>
    <property type="match status" value="1"/>
</dbReference>
<name>A0A1E3HAB5_9HYPH</name>
<organism evidence="1 2">
    <name type="scientific">Methylobrevis pamukkalensis</name>
    <dbReference type="NCBI Taxonomy" id="1439726"/>
    <lineage>
        <taxon>Bacteria</taxon>
        <taxon>Pseudomonadati</taxon>
        <taxon>Pseudomonadota</taxon>
        <taxon>Alphaproteobacteria</taxon>
        <taxon>Hyphomicrobiales</taxon>
        <taxon>Pleomorphomonadaceae</taxon>
        <taxon>Methylobrevis</taxon>
    </lineage>
</organism>
<dbReference type="PATRIC" id="fig|1439726.3.peg.177"/>
<comment type="caution">
    <text evidence="1">The sequence shown here is derived from an EMBL/GenBank/DDBJ whole genome shotgun (WGS) entry which is preliminary data.</text>
</comment>
<dbReference type="Proteomes" id="UP000094622">
    <property type="component" value="Unassembled WGS sequence"/>
</dbReference>
<keyword evidence="2" id="KW-1185">Reference proteome</keyword>
<accession>A0A1E3HAB5</accession>